<sequence>MVLTFECVCGNQTGLFATGDRDEQGREYLEAEDDDRISWVMGDTGMLFKCSFCGHTYRLEKQ</sequence>
<proteinExistence type="predicted"/>
<reference evidence="1" key="1">
    <citation type="submission" date="2016-08" db="EMBL/GenBank/DDBJ databases">
        <title>Complete Genome Seqeunce of Paenibacillus sp. BIHB 4019 from tea rhizoplane.</title>
        <authorList>
            <person name="Thakur R."/>
            <person name="Swarnkar M.K."/>
            <person name="Gulati A."/>
        </authorList>
    </citation>
    <scope>NUCLEOTIDE SEQUENCE [LARGE SCALE GENOMIC DNA]</scope>
    <source>
        <strain evidence="1">BIHB4019</strain>
    </source>
</reference>
<evidence type="ECO:0000313" key="1">
    <source>
        <dbReference type="EMBL" id="ANY68954.1"/>
    </source>
</evidence>
<dbReference type="AlphaFoldDB" id="A0A1B2DML6"/>
<dbReference type="RefSeq" id="WP_099520003.1">
    <property type="nucleotide sequence ID" value="NZ_CP016808.1"/>
</dbReference>
<protein>
    <submittedName>
        <fullName evidence="1">Uncharacterized protein</fullName>
    </submittedName>
</protein>
<name>A0A1B2DML6_9BACL</name>
<gene>
    <name evidence="1" type="ORF">BBD42_22560</name>
</gene>
<dbReference type="EMBL" id="CP016808">
    <property type="protein sequence ID" value="ANY68954.1"/>
    <property type="molecule type" value="Genomic_DNA"/>
</dbReference>
<accession>A0A1B2DML6</accession>
<organism evidence="1">
    <name type="scientific">Paenibacillus sp. BIHB 4019</name>
    <dbReference type="NCBI Taxonomy" id="1870819"/>
    <lineage>
        <taxon>Bacteria</taxon>
        <taxon>Bacillati</taxon>
        <taxon>Bacillota</taxon>
        <taxon>Bacilli</taxon>
        <taxon>Bacillales</taxon>
        <taxon>Paenibacillaceae</taxon>
        <taxon>Paenibacillus</taxon>
    </lineage>
</organism>